<feature type="region of interest" description="Disordered" evidence="1">
    <location>
        <begin position="84"/>
        <end position="106"/>
    </location>
</feature>
<dbReference type="Gene3D" id="1.10.10.10">
    <property type="entry name" value="Winged helix-like DNA-binding domain superfamily/Winged helix DNA-binding domain"/>
    <property type="match status" value="1"/>
</dbReference>
<reference evidence="2 3" key="1">
    <citation type="journal article" date="2014" name="PLoS Genet.">
        <title>Phylogenetically driven sequencing of extremely halophilic archaea reveals strategies for static and dynamic osmo-response.</title>
        <authorList>
            <person name="Becker E.A."/>
            <person name="Seitzer P.M."/>
            <person name="Tritt A."/>
            <person name="Larsen D."/>
            <person name="Krusor M."/>
            <person name="Yao A.I."/>
            <person name="Wu D."/>
            <person name="Madern D."/>
            <person name="Eisen J.A."/>
            <person name="Darling A.E."/>
            <person name="Facciotti M.T."/>
        </authorList>
    </citation>
    <scope>NUCLEOTIDE SEQUENCE [LARGE SCALE GENOMIC DNA]</scope>
    <source>
        <strain evidence="2 3">DSM 15624</strain>
    </source>
</reference>
<sequence length="119" mass="13716">MSRKPARWMCTLDERILEHLSEDPWSTPQHMSQAVKLTASRGRVEERCLMLSQVGLVAPIFEDSNMYEITCEGQRYLDGEFDVENRPVPSPRALQNKDSHNPPITVKITPRVSFGREFK</sequence>
<keyword evidence="3" id="KW-1185">Reference proteome</keyword>
<organism evidence="2 3">
    <name type="scientific">Natrinema pellirubrum (strain DSM 15624 / CIP 106293 / JCM 10476 / NCIMB 786 / 157)</name>
    <dbReference type="NCBI Taxonomy" id="797303"/>
    <lineage>
        <taxon>Archaea</taxon>
        <taxon>Methanobacteriati</taxon>
        <taxon>Methanobacteriota</taxon>
        <taxon>Stenosarchaea group</taxon>
        <taxon>Halobacteria</taxon>
        <taxon>Halobacteriales</taxon>
        <taxon>Natrialbaceae</taxon>
        <taxon>Natrinema</taxon>
    </lineage>
</organism>
<dbReference type="Proteomes" id="UP000011593">
    <property type="component" value="Unassembled WGS sequence"/>
</dbReference>
<evidence type="ECO:0000256" key="1">
    <source>
        <dbReference type="SAM" id="MobiDB-lite"/>
    </source>
</evidence>
<dbReference type="InterPro" id="IPR036388">
    <property type="entry name" value="WH-like_DNA-bd_sf"/>
</dbReference>
<name>L9YLE0_NATP1</name>
<accession>L9YLE0</accession>
<protein>
    <recommendedName>
        <fullName evidence="4">Phage PhiH1 repressor protein</fullName>
    </recommendedName>
</protein>
<comment type="caution">
    <text evidence="2">The sequence shown here is derived from an EMBL/GenBank/DDBJ whole genome shotgun (WGS) entry which is preliminary data.</text>
</comment>
<gene>
    <name evidence="2" type="ORF">C488_13113</name>
</gene>
<evidence type="ECO:0008006" key="4">
    <source>
        <dbReference type="Google" id="ProtNLM"/>
    </source>
</evidence>
<evidence type="ECO:0000313" key="2">
    <source>
        <dbReference type="EMBL" id="ELY73743.1"/>
    </source>
</evidence>
<evidence type="ECO:0000313" key="3">
    <source>
        <dbReference type="Proteomes" id="UP000011593"/>
    </source>
</evidence>
<proteinExistence type="predicted"/>
<dbReference type="EMBL" id="AOIE01000076">
    <property type="protein sequence ID" value="ELY73743.1"/>
    <property type="molecule type" value="Genomic_DNA"/>
</dbReference>
<dbReference type="AlphaFoldDB" id="L9YLE0"/>